<dbReference type="OrthoDB" id="106505at2157"/>
<evidence type="ECO:0000313" key="2">
    <source>
        <dbReference type="EMBL" id="AWR93787.1"/>
    </source>
</evidence>
<dbReference type="RefSeq" id="WP_110269671.1">
    <property type="nucleotide sequence ID" value="NZ_CP029289.2"/>
</dbReference>
<dbReference type="InterPro" id="IPR007050">
    <property type="entry name" value="HTH_bacterioopsin"/>
</dbReference>
<organism evidence="2 3">
    <name type="scientific">Acidianus brierleyi</name>
    <dbReference type="NCBI Taxonomy" id="41673"/>
    <lineage>
        <taxon>Archaea</taxon>
        <taxon>Thermoproteota</taxon>
        <taxon>Thermoprotei</taxon>
        <taxon>Sulfolobales</taxon>
        <taxon>Sulfolobaceae</taxon>
        <taxon>Acidianus</taxon>
    </lineage>
</organism>
<keyword evidence="3" id="KW-1185">Reference proteome</keyword>
<dbReference type="GeneID" id="36831151"/>
<proteinExistence type="predicted"/>
<dbReference type="PANTHER" id="PTHR34236:SF1">
    <property type="entry name" value="DIMETHYL SULFOXIDE REDUCTASE TRANSCRIPTIONAL ACTIVATOR"/>
    <property type="match status" value="1"/>
</dbReference>
<dbReference type="Proteomes" id="UP000248044">
    <property type="component" value="Chromosome"/>
</dbReference>
<sequence>MEVEHSNCWTHLTDKTNLEIRLINQNFSNEAPLFNSYIIGKSNYLSDIKEFVKGIKHHESVNDVLKLEADENAFATNLSLIKKGSISNIIHKDDGIIMEHEIRDGIEAWSIIIDKENIPLLKEDIENNESSVLLKFRILEREKLFNILSSLTPNEALSLYLAVDKGFLDFPHKVSTKDLAEIMGVSSATFVTHLRKAIKKIALKNYHEIISYKE</sequence>
<reference evidence="2 3" key="1">
    <citation type="submission" date="2018-05" db="EMBL/GenBank/DDBJ databases">
        <title>Complete Genome Sequences of Extremely Thermoacidophilic, Metal-Mobilizing Type-Strain Members of the Archaeal Family Sulfolobaceae: Acidianus brierleyi DSM-1651T, Acidianus sulfidivorans DSM-18786T, Metallosphaera hakonensis DSM-7519T, and Metallosphaera prunae DSM-10039T.</title>
        <authorList>
            <person name="Counts J.A."/>
            <person name="Kelly R.M."/>
        </authorList>
    </citation>
    <scope>NUCLEOTIDE SEQUENCE [LARGE SCALE GENOMIC DNA]</scope>
    <source>
        <strain evidence="2 3">DSM 1651</strain>
    </source>
</reference>
<feature type="domain" description="HTH bat-type" evidence="1">
    <location>
        <begin position="151"/>
        <end position="202"/>
    </location>
</feature>
<evidence type="ECO:0000259" key="1">
    <source>
        <dbReference type="Pfam" id="PF04967"/>
    </source>
</evidence>
<accession>A0A2U9ICP8</accession>
<dbReference type="Pfam" id="PF04967">
    <property type="entry name" value="HTH_10"/>
    <property type="match status" value="1"/>
</dbReference>
<name>A0A2U9ICP8_9CREN</name>
<dbReference type="PANTHER" id="PTHR34236">
    <property type="entry name" value="DIMETHYL SULFOXIDE REDUCTASE TRANSCRIPTIONAL ACTIVATOR"/>
    <property type="match status" value="1"/>
</dbReference>
<dbReference type="KEGG" id="abri:DFR85_03305"/>
<evidence type="ECO:0000313" key="3">
    <source>
        <dbReference type="Proteomes" id="UP000248044"/>
    </source>
</evidence>
<gene>
    <name evidence="2" type="ORF">DFR85_03305</name>
</gene>
<dbReference type="AlphaFoldDB" id="A0A2U9ICP8"/>
<dbReference type="EMBL" id="CP029289">
    <property type="protein sequence ID" value="AWR93787.1"/>
    <property type="molecule type" value="Genomic_DNA"/>
</dbReference>
<protein>
    <recommendedName>
        <fullName evidence="1">HTH bat-type domain-containing protein</fullName>
    </recommendedName>
</protein>